<comment type="caution">
    <text evidence="4">The sequence shown here is derived from an EMBL/GenBank/DDBJ whole genome shotgun (WGS) entry which is preliminary data.</text>
</comment>
<protein>
    <recommendedName>
        <fullName evidence="3">C2H2-type domain-containing protein</fullName>
    </recommendedName>
</protein>
<accession>A0A843W483</accession>
<dbReference type="Gene3D" id="3.30.160.60">
    <property type="entry name" value="Classic Zinc Finger"/>
    <property type="match status" value="1"/>
</dbReference>
<keyword evidence="1" id="KW-0863">Zinc-finger</keyword>
<feature type="domain" description="C2H2-type" evidence="3">
    <location>
        <begin position="67"/>
        <end position="94"/>
    </location>
</feature>
<keyword evidence="5" id="KW-1185">Reference proteome</keyword>
<dbReference type="OrthoDB" id="772256at2759"/>
<gene>
    <name evidence="4" type="ORF">Taro_035589</name>
</gene>
<dbReference type="GO" id="GO:0008270">
    <property type="term" value="F:zinc ion binding"/>
    <property type="evidence" value="ECO:0007669"/>
    <property type="project" value="UniProtKB-KW"/>
</dbReference>
<evidence type="ECO:0000259" key="3">
    <source>
        <dbReference type="PROSITE" id="PS50157"/>
    </source>
</evidence>
<dbReference type="AlphaFoldDB" id="A0A843W483"/>
<dbReference type="Proteomes" id="UP000652761">
    <property type="component" value="Unassembled WGS sequence"/>
</dbReference>
<dbReference type="GO" id="GO:0005634">
    <property type="term" value="C:nucleus"/>
    <property type="evidence" value="ECO:0007669"/>
    <property type="project" value="TreeGrafter"/>
</dbReference>
<evidence type="ECO:0000256" key="2">
    <source>
        <dbReference type="SAM" id="MobiDB-lite"/>
    </source>
</evidence>
<dbReference type="GO" id="GO:0009736">
    <property type="term" value="P:cytokinin-activated signaling pathway"/>
    <property type="evidence" value="ECO:0007669"/>
    <property type="project" value="TreeGrafter"/>
</dbReference>
<evidence type="ECO:0000313" key="5">
    <source>
        <dbReference type="Proteomes" id="UP000652761"/>
    </source>
</evidence>
<keyword evidence="1" id="KW-0479">Metal-binding</keyword>
<dbReference type="PANTHER" id="PTHR46353">
    <property type="entry name" value="ZINC FINGER PROTEIN 5"/>
    <property type="match status" value="1"/>
</dbReference>
<dbReference type="SUPFAM" id="SSF57667">
    <property type="entry name" value="beta-beta-alpha zinc fingers"/>
    <property type="match status" value="1"/>
</dbReference>
<dbReference type="FunFam" id="3.30.160.60:FF:002829">
    <property type="entry name" value="Zinc finger protein 6"/>
    <property type="match status" value="1"/>
</dbReference>
<organism evidence="4 5">
    <name type="scientific">Colocasia esculenta</name>
    <name type="common">Wild taro</name>
    <name type="synonym">Arum esculentum</name>
    <dbReference type="NCBI Taxonomy" id="4460"/>
    <lineage>
        <taxon>Eukaryota</taxon>
        <taxon>Viridiplantae</taxon>
        <taxon>Streptophyta</taxon>
        <taxon>Embryophyta</taxon>
        <taxon>Tracheophyta</taxon>
        <taxon>Spermatophyta</taxon>
        <taxon>Magnoliopsida</taxon>
        <taxon>Liliopsida</taxon>
        <taxon>Araceae</taxon>
        <taxon>Aroideae</taxon>
        <taxon>Colocasieae</taxon>
        <taxon>Colocasia</taxon>
    </lineage>
</organism>
<dbReference type="GO" id="GO:0003700">
    <property type="term" value="F:DNA-binding transcription factor activity"/>
    <property type="evidence" value="ECO:0007669"/>
    <property type="project" value="TreeGrafter"/>
</dbReference>
<dbReference type="GO" id="GO:0010090">
    <property type="term" value="P:trichome morphogenesis"/>
    <property type="evidence" value="ECO:0007669"/>
    <property type="project" value="InterPro"/>
</dbReference>
<dbReference type="PANTHER" id="PTHR46353:SF23">
    <property type="entry name" value="C2H2 ZINC FINGER-CONTAINING PROTEIN-RELATED"/>
    <property type="match status" value="1"/>
</dbReference>
<evidence type="ECO:0000313" key="4">
    <source>
        <dbReference type="EMBL" id="MQM02816.1"/>
    </source>
</evidence>
<dbReference type="InterPro" id="IPR044299">
    <property type="entry name" value="GIS3/ZFP5/ZFP6"/>
</dbReference>
<dbReference type="EMBL" id="NMUH01002923">
    <property type="protein sequence ID" value="MQM02816.1"/>
    <property type="molecule type" value="Genomic_DNA"/>
</dbReference>
<sequence length="273" mass="27398">MAGVDCQTKSTSVSPRLKLFGFHISEDEDGETSPTNGGGGGGAVSPDSSSAASATTTNSGSGDVRKYECQYCCREFANSQALGGHQNAHKKERQQLKRAQMQAHHHARAAAAEMIPRGSPILSAFAGPSPHLLSASAQPVNFAASPMSSPTGGPAGWLCYPGTAGSPQPHLPQGCIFPSATSACALPGRSPGPGKAVFSYGGGEYEGSKSMMAVTMAPSAGRAARAGPPSLGFGMFSSDGLSVDGVGAGIGGLHGTEDVFGVDLHLSLAPAGP</sequence>
<dbReference type="InterPro" id="IPR013087">
    <property type="entry name" value="Znf_C2H2_type"/>
</dbReference>
<dbReference type="PROSITE" id="PS50157">
    <property type="entry name" value="ZINC_FINGER_C2H2_2"/>
    <property type="match status" value="1"/>
</dbReference>
<reference evidence="4" key="1">
    <citation type="submission" date="2017-07" db="EMBL/GenBank/DDBJ databases">
        <title>Taro Niue Genome Assembly and Annotation.</title>
        <authorList>
            <person name="Atibalentja N."/>
            <person name="Keating K."/>
            <person name="Fields C.J."/>
        </authorList>
    </citation>
    <scope>NUCLEOTIDE SEQUENCE</scope>
    <source>
        <strain evidence="4">Niue_2</strain>
        <tissue evidence="4">Leaf</tissue>
    </source>
</reference>
<keyword evidence="1" id="KW-0862">Zinc</keyword>
<dbReference type="GO" id="GO:0009740">
    <property type="term" value="P:gibberellic acid mediated signaling pathway"/>
    <property type="evidence" value="ECO:0007669"/>
    <property type="project" value="TreeGrafter"/>
</dbReference>
<dbReference type="PROSITE" id="PS00028">
    <property type="entry name" value="ZINC_FINGER_C2H2_1"/>
    <property type="match status" value="1"/>
</dbReference>
<name>A0A843W483_COLES</name>
<dbReference type="GO" id="GO:0000976">
    <property type="term" value="F:transcription cis-regulatory region binding"/>
    <property type="evidence" value="ECO:0007669"/>
    <property type="project" value="TreeGrafter"/>
</dbReference>
<feature type="compositionally biased region" description="Low complexity" evidence="2">
    <location>
        <begin position="44"/>
        <end position="62"/>
    </location>
</feature>
<feature type="region of interest" description="Disordered" evidence="2">
    <location>
        <begin position="20"/>
        <end position="63"/>
    </location>
</feature>
<evidence type="ECO:0000256" key="1">
    <source>
        <dbReference type="PROSITE-ProRule" id="PRU00042"/>
    </source>
</evidence>
<proteinExistence type="predicted"/>
<dbReference type="InterPro" id="IPR036236">
    <property type="entry name" value="Znf_C2H2_sf"/>
</dbReference>